<dbReference type="EMBL" id="WNWS01000351">
    <property type="protein sequence ID" value="KAE9969893.1"/>
    <property type="molecule type" value="Genomic_DNA"/>
</dbReference>
<dbReference type="AlphaFoldDB" id="A0A8H3YS33"/>
<gene>
    <name evidence="2" type="ORF">EG328_006629</name>
</gene>
<evidence type="ECO:0000313" key="2">
    <source>
        <dbReference type="EMBL" id="KAE9969893.1"/>
    </source>
</evidence>
<organism evidence="2 3">
    <name type="scientific">Venturia inaequalis</name>
    <name type="common">Apple scab fungus</name>
    <dbReference type="NCBI Taxonomy" id="5025"/>
    <lineage>
        <taxon>Eukaryota</taxon>
        <taxon>Fungi</taxon>
        <taxon>Dikarya</taxon>
        <taxon>Ascomycota</taxon>
        <taxon>Pezizomycotina</taxon>
        <taxon>Dothideomycetes</taxon>
        <taxon>Pleosporomycetidae</taxon>
        <taxon>Venturiales</taxon>
        <taxon>Venturiaceae</taxon>
        <taxon>Venturia</taxon>
    </lineage>
</organism>
<evidence type="ECO:0000259" key="1">
    <source>
        <dbReference type="PROSITE" id="PS50097"/>
    </source>
</evidence>
<proteinExistence type="predicted"/>
<protein>
    <recommendedName>
        <fullName evidence="1">BTB domain-containing protein</fullName>
    </recommendedName>
</protein>
<evidence type="ECO:0000313" key="3">
    <source>
        <dbReference type="Proteomes" id="UP000447873"/>
    </source>
</evidence>
<dbReference type="Proteomes" id="UP000447873">
    <property type="component" value="Unassembled WGS sequence"/>
</dbReference>
<dbReference type="Gene3D" id="3.30.710.10">
    <property type="entry name" value="Potassium Channel Kv1.1, Chain A"/>
    <property type="match status" value="2"/>
</dbReference>
<comment type="caution">
    <text evidence="2">The sequence shown here is derived from an EMBL/GenBank/DDBJ whole genome shotgun (WGS) entry which is preliminary data.</text>
</comment>
<accession>A0A8H3YS33</accession>
<dbReference type="PROSITE" id="PS50097">
    <property type="entry name" value="BTB"/>
    <property type="match status" value="1"/>
</dbReference>
<reference evidence="2 3" key="1">
    <citation type="submission" date="2018-12" db="EMBL/GenBank/DDBJ databases">
        <title>Venturia inaequalis Genome Resource.</title>
        <authorList>
            <person name="Lichtner F.J."/>
        </authorList>
    </citation>
    <scope>NUCLEOTIDE SEQUENCE [LARGE SCALE GENOMIC DNA]</scope>
    <source>
        <strain evidence="2 3">120213</strain>
    </source>
</reference>
<dbReference type="InterPro" id="IPR011333">
    <property type="entry name" value="SKP1/BTB/POZ_sf"/>
</dbReference>
<feature type="domain" description="BTB" evidence="1">
    <location>
        <begin position="495"/>
        <end position="576"/>
    </location>
</feature>
<dbReference type="InterPro" id="IPR000210">
    <property type="entry name" value="BTB/POZ_dom"/>
</dbReference>
<sequence>MYIYNKNSSNTIVDFNSMAPPAAKRIKFSVDSPGTIMSQLTADLGPTTTIDEEGDLTFIVGEAKHRIVVASKVLVLVSKVFKKMLSNQFKEGRELIAANGKGYELELPDDDPAACIVMFNIVHYRPAFQPTEVEKQKRDLDVLRALALLADKYDCVGAIEPVFSRWIAAVARTRVSGDDTLLLISYLLNDAQMFKKVSRRMIREHADDFDSVQKIMDPSGRLPSRIFELLGRRRIKAINNIADLCSAHLKCLSQGTPRNPMKVHGLNPSSLSQHDMLKLGSFFRGTSAVQGTCKAGTSINDRLKQLRGIKDDKYGLLSESPHCRACKCSVEQDIMVIADKAEKAVKGLCLDCFQYPDKFGGGNCRVKHVRLGKGKHEHQDVGAYFTQSIVDTMEWPDGDECFGEGVFEFFEDGTLAATLINLVWDKQQDSRNKKIGLDTQLNTVALVQIFSMLPLLLYTTRNFQPPRLASITTAAAMEHEAMASSPTSITVDEDGDLVLLVGPVDAQARILVSSKVLTVASKVFKAMLSRSFNEGRQLAENSAVDQRYELPLPDDDATAMSILCKIFHMRHEDVPRPGKIQDSVLYNVAVLSEKYDCVAAIKPVSAAWLFARCESTAHNDGTLLLVAMLLDEPEAFKKVSKHIVMSFGLSFTEVAGMEELKDRVAGRISHKVIELLEQAREQSHMLMSQIITREIENMSNDLDFLEDEEGWEDGDYTKHDAIRVARFVGNLRLAKLWPRDGSATSATRSIQGAVSELLKFRDFAPIETKGKCRACKKTLKSIVVNIANEIRREVKGICLDCVKATDPTNSVQCRIEH</sequence>
<name>A0A8H3YS33_VENIN</name>
<dbReference type="CDD" id="cd18186">
    <property type="entry name" value="BTB_POZ_ZBTB_KLHL-like"/>
    <property type="match status" value="1"/>
</dbReference>